<proteinExistence type="predicted"/>
<evidence type="ECO:0000256" key="2">
    <source>
        <dbReference type="SAM" id="MobiDB-lite"/>
    </source>
</evidence>
<reference evidence="3" key="2">
    <citation type="journal article" date="2024" name="Plant">
        <title>Genomic evolution and insights into agronomic trait innovations of Sesamum species.</title>
        <authorList>
            <person name="Miao H."/>
            <person name="Wang L."/>
            <person name="Qu L."/>
            <person name="Liu H."/>
            <person name="Sun Y."/>
            <person name="Le M."/>
            <person name="Wang Q."/>
            <person name="Wei S."/>
            <person name="Zheng Y."/>
            <person name="Lin W."/>
            <person name="Duan Y."/>
            <person name="Cao H."/>
            <person name="Xiong S."/>
            <person name="Wang X."/>
            <person name="Wei L."/>
            <person name="Li C."/>
            <person name="Ma Q."/>
            <person name="Ju M."/>
            <person name="Zhao R."/>
            <person name="Li G."/>
            <person name="Mu C."/>
            <person name="Tian Q."/>
            <person name="Mei H."/>
            <person name="Zhang T."/>
            <person name="Gao T."/>
            <person name="Zhang H."/>
        </authorList>
    </citation>
    <scope>NUCLEOTIDE SEQUENCE</scope>
    <source>
        <strain evidence="3">G02</strain>
    </source>
</reference>
<organism evidence="3">
    <name type="scientific">Sesamum radiatum</name>
    <name type="common">Black benniseed</name>
    <dbReference type="NCBI Taxonomy" id="300843"/>
    <lineage>
        <taxon>Eukaryota</taxon>
        <taxon>Viridiplantae</taxon>
        <taxon>Streptophyta</taxon>
        <taxon>Embryophyta</taxon>
        <taxon>Tracheophyta</taxon>
        <taxon>Spermatophyta</taxon>
        <taxon>Magnoliopsida</taxon>
        <taxon>eudicotyledons</taxon>
        <taxon>Gunneridae</taxon>
        <taxon>Pentapetalae</taxon>
        <taxon>asterids</taxon>
        <taxon>lamiids</taxon>
        <taxon>Lamiales</taxon>
        <taxon>Pedaliaceae</taxon>
        <taxon>Sesamum</taxon>
    </lineage>
</organism>
<feature type="region of interest" description="Disordered" evidence="2">
    <location>
        <begin position="71"/>
        <end position="144"/>
    </location>
</feature>
<evidence type="ECO:0000313" key="3">
    <source>
        <dbReference type="EMBL" id="KAL0303618.1"/>
    </source>
</evidence>
<feature type="compositionally biased region" description="Low complexity" evidence="2">
    <location>
        <begin position="126"/>
        <end position="137"/>
    </location>
</feature>
<feature type="coiled-coil region" evidence="1">
    <location>
        <begin position="6"/>
        <end position="33"/>
    </location>
</feature>
<reference evidence="3" key="1">
    <citation type="submission" date="2020-06" db="EMBL/GenBank/DDBJ databases">
        <authorList>
            <person name="Li T."/>
            <person name="Hu X."/>
            <person name="Zhang T."/>
            <person name="Song X."/>
            <person name="Zhang H."/>
            <person name="Dai N."/>
            <person name="Sheng W."/>
            <person name="Hou X."/>
            <person name="Wei L."/>
        </authorList>
    </citation>
    <scope>NUCLEOTIDE SEQUENCE</scope>
    <source>
        <strain evidence="3">G02</strain>
        <tissue evidence="3">Leaf</tissue>
    </source>
</reference>
<dbReference type="AlphaFoldDB" id="A0AAW2KB33"/>
<gene>
    <name evidence="3" type="ORF">Sradi_6229900</name>
</gene>
<accession>A0AAW2KB33</accession>
<feature type="compositionally biased region" description="Polar residues" evidence="2">
    <location>
        <begin position="95"/>
        <end position="115"/>
    </location>
</feature>
<protein>
    <submittedName>
        <fullName evidence="3">Uncharacterized protein</fullName>
    </submittedName>
</protein>
<keyword evidence="1" id="KW-0175">Coiled coil</keyword>
<name>A0AAW2KB33_SESRA</name>
<comment type="caution">
    <text evidence="3">The sequence shown here is derived from an EMBL/GenBank/DDBJ whole genome shotgun (WGS) entry which is preliminary data.</text>
</comment>
<dbReference type="EMBL" id="JACGWJ010000029">
    <property type="protein sequence ID" value="KAL0303618.1"/>
    <property type="molecule type" value="Genomic_DNA"/>
</dbReference>
<evidence type="ECO:0000256" key="1">
    <source>
        <dbReference type="SAM" id="Coils"/>
    </source>
</evidence>
<sequence length="245" mass="27277">MEGFEANSVMLRLRHLRENLEKLDRQFGRLAVNAQLAGQVQKAYLDTVQTAIRSFLVASTALWNDLREPIRKASPSGMTNEVREHDPKHALRVQGSRSVTADSSTACTRPSSDSGETAIIESQGVQTSDDSSQPSTSGEKEGEISLRLMTDTSKVDTNKIIPSSSAWQEYQHKWKKLISCKGVNPRKTLIKTSGKYNRIWMIEGSKPEEVREWYDFGALASVHTMSPSFPKISKLPECISGAVYD</sequence>